<sequence>MSPTIEDMVMIMGLRGDRELFMSIPPEKGVDHRKVIKGNLGVVPHHESKKKGKNHIYLNWLENDFGGGVAARVRSLRGNQVTTGTTSCL</sequence>
<gene>
    <name evidence="1" type="ORF">AMTR_s00046p00061320</name>
</gene>
<organism evidence="1 2">
    <name type="scientific">Amborella trichopoda</name>
    <dbReference type="NCBI Taxonomy" id="13333"/>
    <lineage>
        <taxon>Eukaryota</taxon>
        <taxon>Viridiplantae</taxon>
        <taxon>Streptophyta</taxon>
        <taxon>Embryophyta</taxon>
        <taxon>Tracheophyta</taxon>
        <taxon>Spermatophyta</taxon>
        <taxon>Magnoliopsida</taxon>
        <taxon>Amborellales</taxon>
        <taxon>Amborellaceae</taxon>
        <taxon>Amborella</taxon>
    </lineage>
</organism>
<dbReference type="Gramene" id="ERN17940">
    <property type="protein sequence ID" value="ERN17940"/>
    <property type="gene ID" value="AMTR_s00046p00061320"/>
</dbReference>
<dbReference type="HOGENOM" id="CLU_2457793_0_0_1"/>
<dbReference type="AlphaFoldDB" id="U5D6R0"/>
<keyword evidence="2" id="KW-1185">Reference proteome</keyword>
<dbReference type="EMBL" id="KI392290">
    <property type="protein sequence ID" value="ERN17940.1"/>
    <property type="molecule type" value="Genomic_DNA"/>
</dbReference>
<evidence type="ECO:0000313" key="1">
    <source>
        <dbReference type="EMBL" id="ERN17940.1"/>
    </source>
</evidence>
<reference evidence="2" key="1">
    <citation type="journal article" date="2013" name="Science">
        <title>The Amborella genome and the evolution of flowering plants.</title>
        <authorList>
            <consortium name="Amborella Genome Project"/>
        </authorList>
    </citation>
    <scope>NUCLEOTIDE SEQUENCE [LARGE SCALE GENOMIC DNA]</scope>
</reference>
<evidence type="ECO:0000313" key="2">
    <source>
        <dbReference type="Proteomes" id="UP000017836"/>
    </source>
</evidence>
<proteinExistence type="predicted"/>
<accession>U5D6R0</accession>
<name>U5D6R0_AMBTC</name>
<protein>
    <submittedName>
        <fullName evidence="1">Uncharacterized protein</fullName>
    </submittedName>
</protein>
<dbReference type="Proteomes" id="UP000017836">
    <property type="component" value="Unassembled WGS sequence"/>
</dbReference>